<organism evidence="1 2">
    <name type="scientific">Peronosclerospora sorghi</name>
    <dbReference type="NCBI Taxonomy" id="230839"/>
    <lineage>
        <taxon>Eukaryota</taxon>
        <taxon>Sar</taxon>
        <taxon>Stramenopiles</taxon>
        <taxon>Oomycota</taxon>
        <taxon>Peronosporomycetes</taxon>
        <taxon>Peronosporales</taxon>
        <taxon>Peronosporaceae</taxon>
        <taxon>Peronosclerospora</taxon>
    </lineage>
</organism>
<dbReference type="EMBL" id="CM047587">
    <property type="protein sequence ID" value="KAI9908777.1"/>
    <property type="molecule type" value="Genomic_DNA"/>
</dbReference>
<sequence length="100" mass="11454">MTTFNCIQHDEWKSMDEDAVKKKTKRLTIAKKVFVKIAKSTYFQDHQEFETRKQELDASGNLTAQQDASDALIMSTRNKVRKSISANTCFSVSTISLYLL</sequence>
<proteinExistence type="predicted"/>
<keyword evidence="2" id="KW-1185">Reference proteome</keyword>
<name>A0ACC0VR55_9STRA</name>
<reference evidence="1 2" key="1">
    <citation type="journal article" date="2022" name="bioRxiv">
        <title>The genome of the oomycete Peronosclerospora sorghi, a cosmopolitan pathogen of maize and sorghum, is inflated with dispersed pseudogenes.</title>
        <authorList>
            <person name="Fletcher K."/>
            <person name="Martin F."/>
            <person name="Isakeit T."/>
            <person name="Cavanaugh K."/>
            <person name="Magill C."/>
            <person name="Michelmore R."/>
        </authorList>
    </citation>
    <scope>NUCLEOTIDE SEQUENCE [LARGE SCALE GENOMIC DNA]</scope>
    <source>
        <strain evidence="1">P6</strain>
    </source>
</reference>
<dbReference type="Proteomes" id="UP001163321">
    <property type="component" value="Chromosome 8"/>
</dbReference>
<comment type="caution">
    <text evidence="1">The sequence shown here is derived from an EMBL/GenBank/DDBJ whole genome shotgun (WGS) entry which is preliminary data.</text>
</comment>
<protein>
    <submittedName>
        <fullName evidence="1">Uncharacterized protein</fullName>
    </submittedName>
</protein>
<evidence type="ECO:0000313" key="2">
    <source>
        <dbReference type="Proteomes" id="UP001163321"/>
    </source>
</evidence>
<gene>
    <name evidence="1" type="ORF">PsorP6_003587</name>
</gene>
<evidence type="ECO:0000313" key="1">
    <source>
        <dbReference type="EMBL" id="KAI9908777.1"/>
    </source>
</evidence>
<accession>A0ACC0VR55</accession>